<dbReference type="InterPro" id="IPR011333">
    <property type="entry name" value="SKP1/BTB/POZ_sf"/>
</dbReference>
<dbReference type="PROSITE" id="PS50097">
    <property type="entry name" value="BTB"/>
    <property type="match status" value="1"/>
</dbReference>
<dbReference type="AlphaFoldDB" id="E9GDK3"/>
<dbReference type="Gene3D" id="3.30.710.10">
    <property type="entry name" value="Potassium Channel Kv1.1, Chain A"/>
    <property type="match status" value="2"/>
</dbReference>
<name>E9GDK3_DAPPU</name>
<proteinExistence type="predicted"/>
<sequence length="567" mass="64592">MLLKENELVFRDYEWTSSTTGDSTKVLPNSNVQVVSPFFSLDNSAAENRDDYNSFRFGIRLLGNSIIFDKFQTVVYLYAHKLENVDIRAVECLVTNGSKTEQTIRLQTKFPNTQVIRVFRSEEFQTYDHLSDKGISLKFRVYMANNNNIRTHLRFELRDVHFGQEMWSAAQKGQMTDCEFVVKSQIFLAHRAIVAARCPVLANSQRVDDCNPESFKALLYFIYTGCLLPGMNAIDRRQFDDLANHFQLAIRSTIADQTDGMTRLFMAIQPKLKSRDQLAVEIREDHGRVSQAERGLCLRFDYVRTFRSGESVTPEVFRFDRKGFFGVTLTENPHKNGHNYQLTFSSCHLVGGFQLVSVTYDIKDGRSSSSTPCNMTKMFQVGGGDDETLKVFREGISLPKHSDSNHCPANIHVNFTVHLAEVDDGWGYRLHDPRLPAQLWSSAKREISTDVQLRVGRRSFAAHRAILSARSSVFAAILKRDECNDSWNNNIDDGRLSIIDIGEDVDPDVFQDFLVFVYTGRLRTTENMAELWAAANKYDVKTLERIGESAKGRTAMEELCVTLMSSL</sequence>
<dbReference type="InterPro" id="IPR000210">
    <property type="entry name" value="BTB/POZ_dom"/>
</dbReference>
<dbReference type="KEGG" id="dpx:DAPPUDRAFT_316645"/>
<dbReference type="OrthoDB" id="6359816at2759"/>
<feature type="domain" description="BTB" evidence="1">
    <location>
        <begin position="449"/>
        <end position="526"/>
    </location>
</feature>
<dbReference type="GO" id="GO:0005737">
    <property type="term" value="C:cytoplasm"/>
    <property type="evidence" value="ECO:0000318"/>
    <property type="project" value="GO_Central"/>
</dbReference>
<dbReference type="CDD" id="cd18186">
    <property type="entry name" value="BTB_POZ_ZBTB_KLHL-like"/>
    <property type="match status" value="2"/>
</dbReference>
<dbReference type="PhylomeDB" id="E9GDK3"/>
<dbReference type="SUPFAM" id="SSF54695">
    <property type="entry name" value="POZ domain"/>
    <property type="match status" value="2"/>
</dbReference>
<evidence type="ECO:0000313" key="3">
    <source>
        <dbReference type="Proteomes" id="UP000000305"/>
    </source>
</evidence>
<dbReference type="GO" id="GO:0043161">
    <property type="term" value="P:proteasome-mediated ubiquitin-dependent protein catabolic process"/>
    <property type="evidence" value="ECO:0000318"/>
    <property type="project" value="GO_Central"/>
</dbReference>
<dbReference type="Pfam" id="PF00651">
    <property type="entry name" value="BTB"/>
    <property type="match status" value="2"/>
</dbReference>
<accession>E9GDK3</accession>
<dbReference type="EMBL" id="GL732540">
    <property type="protein sequence ID" value="EFX82095.1"/>
    <property type="molecule type" value="Genomic_DNA"/>
</dbReference>
<protein>
    <recommendedName>
        <fullName evidence="1">BTB domain-containing protein</fullName>
    </recommendedName>
</protein>
<dbReference type="GO" id="GO:0031625">
    <property type="term" value="F:ubiquitin protein ligase binding"/>
    <property type="evidence" value="ECO:0000318"/>
    <property type="project" value="GO_Central"/>
</dbReference>
<gene>
    <name evidence="2" type="ORF">DAPPUDRAFT_316645</name>
</gene>
<dbReference type="PANTHER" id="PTHR24413">
    <property type="entry name" value="SPECKLE-TYPE POZ PROTEIN"/>
    <property type="match status" value="1"/>
</dbReference>
<dbReference type="InParanoid" id="E9GDK3"/>
<dbReference type="eggNOG" id="KOG1987">
    <property type="taxonomic scope" value="Eukaryota"/>
</dbReference>
<keyword evidence="3" id="KW-1185">Reference proteome</keyword>
<dbReference type="Proteomes" id="UP000000305">
    <property type="component" value="Unassembled WGS sequence"/>
</dbReference>
<dbReference type="GO" id="GO:0005634">
    <property type="term" value="C:nucleus"/>
    <property type="evidence" value="ECO:0000318"/>
    <property type="project" value="GO_Central"/>
</dbReference>
<dbReference type="GO" id="GO:0030162">
    <property type="term" value="P:regulation of proteolysis"/>
    <property type="evidence" value="ECO:0000318"/>
    <property type="project" value="GO_Central"/>
</dbReference>
<organism evidence="2 3">
    <name type="scientific">Daphnia pulex</name>
    <name type="common">Water flea</name>
    <dbReference type="NCBI Taxonomy" id="6669"/>
    <lineage>
        <taxon>Eukaryota</taxon>
        <taxon>Metazoa</taxon>
        <taxon>Ecdysozoa</taxon>
        <taxon>Arthropoda</taxon>
        <taxon>Crustacea</taxon>
        <taxon>Branchiopoda</taxon>
        <taxon>Diplostraca</taxon>
        <taxon>Cladocera</taxon>
        <taxon>Anomopoda</taxon>
        <taxon>Daphniidae</taxon>
        <taxon>Daphnia</taxon>
    </lineage>
</organism>
<evidence type="ECO:0000259" key="1">
    <source>
        <dbReference type="PROSITE" id="PS50097"/>
    </source>
</evidence>
<dbReference type="SMART" id="SM00225">
    <property type="entry name" value="BTB"/>
    <property type="match status" value="2"/>
</dbReference>
<evidence type="ECO:0000313" key="2">
    <source>
        <dbReference type="EMBL" id="EFX82095.1"/>
    </source>
</evidence>
<dbReference type="HOGENOM" id="CLU_480821_0_0_1"/>
<reference evidence="2 3" key="1">
    <citation type="journal article" date="2011" name="Science">
        <title>The ecoresponsive genome of Daphnia pulex.</title>
        <authorList>
            <person name="Colbourne J.K."/>
            <person name="Pfrender M.E."/>
            <person name="Gilbert D."/>
            <person name="Thomas W.K."/>
            <person name="Tucker A."/>
            <person name="Oakley T.H."/>
            <person name="Tokishita S."/>
            <person name="Aerts A."/>
            <person name="Arnold G.J."/>
            <person name="Basu M.K."/>
            <person name="Bauer D.J."/>
            <person name="Caceres C.E."/>
            <person name="Carmel L."/>
            <person name="Casola C."/>
            <person name="Choi J.H."/>
            <person name="Detter J.C."/>
            <person name="Dong Q."/>
            <person name="Dusheyko S."/>
            <person name="Eads B.D."/>
            <person name="Frohlich T."/>
            <person name="Geiler-Samerotte K.A."/>
            <person name="Gerlach D."/>
            <person name="Hatcher P."/>
            <person name="Jogdeo S."/>
            <person name="Krijgsveld J."/>
            <person name="Kriventseva E.V."/>
            <person name="Kultz D."/>
            <person name="Laforsch C."/>
            <person name="Lindquist E."/>
            <person name="Lopez J."/>
            <person name="Manak J.R."/>
            <person name="Muller J."/>
            <person name="Pangilinan J."/>
            <person name="Patwardhan R.P."/>
            <person name="Pitluck S."/>
            <person name="Pritham E.J."/>
            <person name="Rechtsteiner A."/>
            <person name="Rho M."/>
            <person name="Rogozin I.B."/>
            <person name="Sakarya O."/>
            <person name="Salamov A."/>
            <person name="Schaack S."/>
            <person name="Shapiro H."/>
            <person name="Shiga Y."/>
            <person name="Skalitzky C."/>
            <person name="Smith Z."/>
            <person name="Souvorov A."/>
            <person name="Sung W."/>
            <person name="Tang Z."/>
            <person name="Tsuchiya D."/>
            <person name="Tu H."/>
            <person name="Vos H."/>
            <person name="Wang M."/>
            <person name="Wolf Y.I."/>
            <person name="Yamagata H."/>
            <person name="Yamada T."/>
            <person name="Ye Y."/>
            <person name="Shaw J.R."/>
            <person name="Andrews J."/>
            <person name="Crease T.J."/>
            <person name="Tang H."/>
            <person name="Lucas S.M."/>
            <person name="Robertson H.M."/>
            <person name="Bork P."/>
            <person name="Koonin E.V."/>
            <person name="Zdobnov E.M."/>
            <person name="Grigoriev I.V."/>
            <person name="Lynch M."/>
            <person name="Boore J.L."/>
        </authorList>
    </citation>
    <scope>NUCLEOTIDE SEQUENCE [LARGE SCALE GENOMIC DNA]</scope>
</reference>